<dbReference type="EMBL" id="FNPG01000014">
    <property type="protein sequence ID" value="SDY34193.1"/>
    <property type="molecule type" value="Genomic_DNA"/>
</dbReference>
<dbReference type="InterPro" id="IPR042215">
    <property type="entry name" value="CarD-like_C"/>
</dbReference>
<dbReference type="InterPro" id="IPR036101">
    <property type="entry name" value="CarD-like/TRCF_RID_sf"/>
</dbReference>
<proteinExistence type="predicted"/>
<dbReference type="PANTHER" id="PTHR38447:SF1">
    <property type="entry name" value="RNA POLYMERASE-BINDING TRANSCRIPTION FACTOR CARD"/>
    <property type="match status" value="1"/>
</dbReference>
<name>A0A1H3J2I0_9FIRM</name>
<accession>A0A1H3J2I0</accession>
<protein>
    <submittedName>
        <fullName evidence="2">Transcriptional regulator, CarD family</fullName>
    </submittedName>
</protein>
<organism evidence="2 3">
    <name type="scientific">Lachnobacterium bovis DSM 14045</name>
    <dbReference type="NCBI Taxonomy" id="1122142"/>
    <lineage>
        <taxon>Bacteria</taxon>
        <taxon>Bacillati</taxon>
        <taxon>Bacillota</taxon>
        <taxon>Clostridia</taxon>
        <taxon>Lachnospirales</taxon>
        <taxon>Lachnospiraceae</taxon>
        <taxon>Lachnobacterium</taxon>
    </lineage>
</organism>
<dbReference type="InterPro" id="IPR003711">
    <property type="entry name" value="CarD-like/TRCF_RID"/>
</dbReference>
<dbReference type="SUPFAM" id="SSF141259">
    <property type="entry name" value="CarD-like"/>
    <property type="match status" value="1"/>
</dbReference>
<keyword evidence="3" id="KW-1185">Reference proteome</keyword>
<feature type="domain" description="CarD-like/TRCF RNAP-interacting" evidence="1">
    <location>
        <begin position="1"/>
        <end position="111"/>
    </location>
</feature>
<dbReference type="Proteomes" id="UP000183918">
    <property type="component" value="Unassembled WGS sequence"/>
</dbReference>
<dbReference type="OrthoDB" id="9786074at2"/>
<dbReference type="AlphaFoldDB" id="A0A1H3J2I0"/>
<sequence length="167" mass="19388">MFEIGEFVVSANNGICRVEDVVNLDMTSPHKKYYLLIPVEEKTAKVYIPVDNENHKIREVMDKDQAWKVIEKIPDVEKLEITSDKQREQKYKEAIQSCNPEKLIAMIKNVSERNKKRSAQGKKITAIDERYFKKAENNLYTELAFALGRDKQEMQTVIADHLESIAQ</sequence>
<dbReference type="STRING" id="1122142.SAMN02910414_01326"/>
<dbReference type="PANTHER" id="PTHR38447">
    <property type="entry name" value="TRANSCRIPTION FACTOR YDEB-RELATED"/>
    <property type="match status" value="1"/>
</dbReference>
<dbReference type="InterPro" id="IPR052531">
    <property type="entry name" value="CarD-like_regulator"/>
</dbReference>
<dbReference type="RefSeq" id="WP_074717294.1">
    <property type="nucleotide sequence ID" value="NZ_FNPG01000014.1"/>
</dbReference>
<dbReference type="Pfam" id="PF02559">
    <property type="entry name" value="CarD_TRCF_RID"/>
    <property type="match status" value="1"/>
</dbReference>
<evidence type="ECO:0000313" key="2">
    <source>
        <dbReference type="EMBL" id="SDY34193.1"/>
    </source>
</evidence>
<reference evidence="2 3" key="1">
    <citation type="submission" date="2016-10" db="EMBL/GenBank/DDBJ databases">
        <authorList>
            <person name="de Groot N.N."/>
        </authorList>
    </citation>
    <scope>NUCLEOTIDE SEQUENCE [LARGE SCALE GENOMIC DNA]</scope>
    <source>
        <strain evidence="2 3">DSM 14045</strain>
    </source>
</reference>
<evidence type="ECO:0000313" key="3">
    <source>
        <dbReference type="Proteomes" id="UP000183918"/>
    </source>
</evidence>
<gene>
    <name evidence="2" type="ORF">SAMN02910414_01326</name>
</gene>
<dbReference type="SMART" id="SM01058">
    <property type="entry name" value="CarD_TRCF"/>
    <property type="match status" value="1"/>
</dbReference>
<dbReference type="Gene3D" id="1.20.58.1290">
    <property type="entry name" value="CarD-like, C-terminal domain"/>
    <property type="match status" value="1"/>
</dbReference>
<dbReference type="GO" id="GO:0009303">
    <property type="term" value="P:rRNA transcription"/>
    <property type="evidence" value="ECO:0007669"/>
    <property type="project" value="TreeGrafter"/>
</dbReference>
<dbReference type="eggNOG" id="COG1329">
    <property type="taxonomic scope" value="Bacteria"/>
</dbReference>
<dbReference type="Gene3D" id="2.40.10.170">
    <property type="match status" value="1"/>
</dbReference>
<evidence type="ECO:0000259" key="1">
    <source>
        <dbReference type="SMART" id="SM01058"/>
    </source>
</evidence>